<gene>
    <name evidence="1" type="ORF">BDQ12DRAFT_693176</name>
</gene>
<dbReference type="Proteomes" id="UP000308652">
    <property type="component" value="Unassembled WGS sequence"/>
</dbReference>
<evidence type="ECO:0000313" key="2">
    <source>
        <dbReference type="Proteomes" id="UP000308652"/>
    </source>
</evidence>
<dbReference type="AlphaFoldDB" id="A0A5C3LFT7"/>
<accession>A0A5C3LFT7</accession>
<evidence type="ECO:0000313" key="1">
    <source>
        <dbReference type="EMBL" id="TFK31999.1"/>
    </source>
</evidence>
<reference evidence="1 2" key="1">
    <citation type="journal article" date="2019" name="Nat. Ecol. Evol.">
        <title>Megaphylogeny resolves global patterns of mushroom evolution.</title>
        <authorList>
            <person name="Varga T."/>
            <person name="Krizsan K."/>
            <person name="Foldi C."/>
            <person name="Dima B."/>
            <person name="Sanchez-Garcia M."/>
            <person name="Sanchez-Ramirez S."/>
            <person name="Szollosi G.J."/>
            <person name="Szarkandi J.G."/>
            <person name="Papp V."/>
            <person name="Albert L."/>
            <person name="Andreopoulos W."/>
            <person name="Angelini C."/>
            <person name="Antonin V."/>
            <person name="Barry K.W."/>
            <person name="Bougher N.L."/>
            <person name="Buchanan P."/>
            <person name="Buyck B."/>
            <person name="Bense V."/>
            <person name="Catcheside P."/>
            <person name="Chovatia M."/>
            <person name="Cooper J."/>
            <person name="Damon W."/>
            <person name="Desjardin D."/>
            <person name="Finy P."/>
            <person name="Geml J."/>
            <person name="Haridas S."/>
            <person name="Hughes K."/>
            <person name="Justo A."/>
            <person name="Karasinski D."/>
            <person name="Kautmanova I."/>
            <person name="Kiss B."/>
            <person name="Kocsube S."/>
            <person name="Kotiranta H."/>
            <person name="LaButti K.M."/>
            <person name="Lechner B.E."/>
            <person name="Liimatainen K."/>
            <person name="Lipzen A."/>
            <person name="Lukacs Z."/>
            <person name="Mihaltcheva S."/>
            <person name="Morgado L.N."/>
            <person name="Niskanen T."/>
            <person name="Noordeloos M.E."/>
            <person name="Ohm R.A."/>
            <person name="Ortiz-Santana B."/>
            <person name="Ovrebo C."/>
            <person name="Racz N."/>
            <person name="Riley R."/>
            <person name="Savchenko A."/>
            <person name="Shiryaev A."/>
            <person name="Soop K."/>
            <person name="Spirin V."/>
            <person name="Szebenyi C."/>
            <person name="Tomsovsky M."/>
            <person name="Tulloss R.E."/>
            <person name="Uehling J."/>
            <person name="Grigoriev I.V."/>
            <person name="Vagvolgyi C."/>
            <person name="Papp T."/>
            <person name="Martin F.M."/>
            <person name="Miettinen O."/>
            <person name="Hibbett D.S."/>
            <person name="Nagy L.G."/>
        </authorList>
    </citation>
    <scope>NUCLEOTIDE SEQUENCE [LARGE SCALE GENOMIC DNA]</scope>
    <source>
        <strain evidence="1 2">CBS 166.37</strain>
    </source>
</reference>
<organism evidence="1 2">
    <name type="scientific">Crucibulum laeve</name>
    <dbReference type="NCBI Taxonomy" id="68775"/>
    <lineage>
        <taxon>Eukaryota</taxon>
        <taxon>Fungi</taxon>
        <taxon>Dikarya</taxon>
        <taxon>Basidiomycota</taxon>
        <taxon>Agaricomycotina</taxon>
        <taxon>Agaricomycetes</taxon>
        <taxon>Agaricomycetidae</taxon>
        <taxon>Agaricales</taxon>
        <taxon>Agaricineae</taxon>
        <taxon>Nidulariaceae</taxon>
        <taxon>Crucibulum</taxon>
    </lineage>
</organism>
<dbReference type="EMBL" id="ML213691">
    <property type="protein sequence ID" value="TFK31999.1"/>
    <property type="molecule type" value="Genomic_DNA"/>
</dbReference>
<sequence>MPSIASGRGPQRCFGRNAPEHPPMLIGGLYAKNNCACLRAVGQSGNCFDGQELPERDGEGNRKKAVPEMGIETVMGMGRGNQGDLGRLIIEPPMGRNAKFNGFSVVV</sequence>
<keyword evidence="2" id="KW-1185">Reference proteome</keyword>
<protein>
    <submittedName>
        <fullName evidence="1">Uncharacterized protein</fullName>
    </submittedName>
</protein>
<proteinExistence type="predicted"/>
<name>A0A5C3LFT7_9AGAR</name>